<dbReference type="RefSeq" id="WP_090197648.1">
    <property type="nucleotide sequence ID" value="NZ_LT629785.1"/>
</dbReference>
<keyword evidence="8" id="KW-1185">Reference proteome</keyword>
<dbReference type="InterPro" id="IPR037185">
    <property type="entry name" value="EmrE-like"/>
</dbReference>
<evidence type="ECO:0000256" key="4">
    <source>
        <dbReference type="ARBA" id="ARBA00022989"/>
    </source>
</evidence>
<comment type="subcellular location">
    <subcellularLocation>
        <location evidence="1">Cell membrane</location>
        <topology evidence="1">Multi-pass membrane protein</topology>
    </subcellularLocation>
</comment>
<name>A0A1H2HRR7_9PSED</name>
<organism evidence="7 8">
    <name type="scientific">Pseudomonas pohangensis</name>
    <dbReference type="NCBI Taxonomy" id="364197"/>
    <lineage>
        <taxon>Bacteria</taxon>
        <taxon>Pseudomonadati</taxon>
        <taxon>Pseudomonadota</taxon>
        <taxon>Gammaproteobacteria</taxon>
        <taxon>Pseudomonadales</taxon>
        <taxon>Pseudomonadaceae</taxon>
        <taxon>Pseudomonas</taxon>
    </lineage>
</organism>
<keyword evidence="2" id="KW-1003">Cell membrane</keyword>
<reference evidence="8" key="1">
    <citation type="submission" date="2016-10" db="EMBL/GenBank/DDBJ databases">
        <authorList>
            <person name="Varghese N."/>
            <person name="Submissions S."/>
        </authorList>
    </citation>
    <scope>NUCLEOTIDE SEQUENCE [LARGE SCALE GENOMIC DNA]</scope>
    <source>
        <strain evidence="8">DSM 17875</strain>
    </source>
</reference>
<dbReference type="STRING" id="364197.SAMN05216296_3214"/>
<evidence type="ECO:0000256" key="1">
    <source>
        <dbReference type="ARBA" id="ARBA00004651"/>
    </source>
</evidence>
<evidence type="ECO:0000313" key="8">
    <source>
        <dbReference type="Proteomes" id="UP000243232"/>
    </source>
</evidence>
<dbReference type="OrthoDB" id="5592809at2"/>
<dbReference type="EMBL" id="LT629785">
    <property type="protein sequence ID" value="SDU34495.1"/>
    <property type="molecule type" value="Genomic_DNA"/>
</dbReference>
<dbReference type="AlphaFoldDB" id="A0A1H2HRR7"/>
<feature type="transmembrane region" description="Helical" evidence="6">
    <location>
        <begin position="71"/>
        <end position="91"/>
    </location>
</feature>
<dbReference type="SUPFAM" id="SSF103481">
    <property type="entry name" value="Multidrug resistance efflux transporter EmrE"/>
    <property type="match status" value="1"/>
</dbReference>
<keyword evidence="5 6" id="KW-0472">Membrane</keyword>
<accession>A0A1H2HRR7</accession>
<protein>
    <recommendedName>
        <fullName evidence="9">EamA-like transporter family protein</fullName>
    </recommendedName>
</protein>
<evidence type="ECO:0000256" key="5">
    <source>
        <dbReference type="ARBA" id="ARBA00023136"/>
    </source>
</evidence>
<keyword evidence="3 6" id="KW-0812">Transmembrane</keyword>
<dbReference type="Gene3D" id="1.10.3730.20">
    <property type="match status" value="1"/>
</dbReference>
<proteinExistence type="predicted"/>
<evidence type="ECO:0000313" key="7">
    <source>
        <dbReference type="EMBL" id="SDU34495.1"/>
    </source>
</evidence>
<dbReference type="PANTHER" id="PTHR30561:SF9">
    <property type="entry name" value="4-AMINO-4-DEOXY-L-ARABINOSE-PHOSPHOUNDECAPRENOL FLIPPASE SUBUNIT ARNF-RELATED"/>
    <property type="match status" value="1"/>
</dbReference>
<gene>
    <name evidence="7" type="ORF">SAMN05216296_3214</name>
</gene>
<evidence type="ECO:0000256" key="6">
    <source>
        <dbReference type="SAM" id="Phobius"/>
    </source>
</evidence>
<evidence type="ECO:0000256" key="3">
    <source>
        <dbReference type="ARBA" id="ARBA00022692"/>
    </source>
</evidence>
<keyword evidence="4 6" id="KW-1133">Transmembrane helix</keyword>
<feature type="transmembrane region" description="Helical" evidence="6">
    <location>
        <begin position="39"/>
        <end position="64"/>
    </location>
</feature>
<dbReference type="InterPro" id="IPR000390">
    <property type="entry name" value="Small_drug/metabolite_transptr"/>
</dbReference>
<dbReference type="Proteomes" id="UP000243232">
    <property type="component" value="Chromosome I"/>
</dbReference>
<dbReference type="GO" id="GO:0005886">
    <property type="term" value="C:plasma membrane"/>
    <property type="evidence" value="ECO:0007669"/>
    <property type="project" value="UniProtKB-SubCell"/>
</dbReference>
<feature type="transmembrane region" description="Helical" evidence="6">
    <location>
        <begin position="97"/>
        <end position="114"/>
    </location>
</feature>
<evidence type="ECO:0008006" key="9">
    <source>
        <dbReference type="Google" id="ProtNLM"/>
    </source>
</evidence>
<sequence>MTTTQILLILASVIALSLGQVLFKIAAGSSGIQIFGYSIGMISPALIFALIVYGGATIMWLFVLQDVPLKVAYPFAGMAFFLVPVMSHFFLGEKISLNNIVGAAVICAGVWISVSDF</sequence>
<evidence type="ECO:0000256" key="2">
    <source>
        <dbReference type="ARBA" id="ARBA00022475"/>
    </source>
</evidence>
<dbReference type="PANTHER" id="PTHR30561">
    <property type="entry name" value="SMR FAMILY PROTON-DEPENDENT DRUG EFFLUX TRANSPORTER SUGE"/>
    <property type="match status" value="1"/>
</dbReference>
<dbReference type="GO" id="GO:0022857">
    <property type="term" value="F:transmembrane transporter activity"/>
    <property type="evidence" value="ECO:0007669"/>
    <property type="project" value="InterPro"/>
</dbReference>